<feature type="compositionally biased region" description="Basic and acidic residues" evidence="1">
    <location>
        <begin position="418"/>
        <end position="431"/>
    </location>
</feature>
<dbReference type="AlphaFoldDB" id="A0A0C9U7J3"/>
<gene>
    <name evidence="2" type="ORF">PAXINDRAFT_77572</name>
</gene>
<evidence type="ECO:0000313" key="3">
    <source>
        <dbReference type="Proteomes" id="UP000053647"/>
    </source>
</evidence>
<evidence type="ECO:0000256" key="1">
    <source>
        <dbReference type="SAM" id="MobiDB-lite"/>
    </source>
</evidence>
<feature type="compositionally biased region" description="Basic and acidic residues" evidence="1">
    <location>
        <begin position="137"/>
        <end position="148"/>
    </location>
</feature>
<dbReference type="EMBL" id="KN819337">
    <property type="protein sequence ID" value="KIJ15407.1"/>
    <property type="molecule type" value="Genomic_DNA"/>
</dbReference>
<protein>
    <submittedName>
        <fullName evidence="2">Uncharacterized protein</fullName>
    </submittedName>
</protein>
<feature type="region of interest" description="Disordered" evidence="1">
    <location>
        <begin position="1"/>
        <end position="283"/>
    </location>
</feature>
<feature type="compositionally biased region" description="Basic and acidic residues" evidence="1">
    <location>
        <begin position="243"/>
        <end position="253"/>
    </location>
</feature>
<dbReference type="Proteomes" id="UP000053647">
    <property type="component" value="Unassembled WGS sequence"/>
</dbReference>
<proteinExistence type="predicted"/>
<accession>A0A0C9U7J3</accession>
<feature type="compositionally biased region" description="Low complexity" evidence="1">
    <location>
        <begin position="201"/>
        <end position="212"/>
    </location>
</feature>
<evidence type="ECO:0000313" key="2">
    <source>
        <dbReference type="EMBL" id="KIJ15407.1"/>
    </source>
</evidence>
<dbReference type="OrthoDB" id="3364608at2759"/>
<feature type="region of interest" description="Disordered" evidence="1">
    <location>
        <begin position="320"/>
        <end position="464"/>
    </location>
</feature>
<sequence>MSTNQVLDSSPVPIPSLRNPDALPRPLKRSASVASLPTPPRTRHKRSRSRPLSSASRHGSDDSGSASERDDDLGGGYSARIKRAKTGSKSKGTNSQGDHTEDESPDKKKRRTQEVLPGHDEEEDEEGSFWRGRSGHTSHEKEHKKPEAEVESSPSPALLNYRVRAPVSPPPSRRQPQIQPARAASVERAGSRSTSTPVTPPRRLFLRPSSPSTVDAFKTPTKSKATKIWPKRDSPNNPFLLDANEKSKQRSEWDNSDDEEEVVGEARVREGTPTPAPTFEEKPTITYVFRGQKATFQNPLYGLPPQVMAAAKLPMDHPDYEAAEACPPKRLFPGSKRKTRDRSRESTSSEGVKRAKIHQSNSDHDSATSSEGERSSGSTESRKKKLLFANSDEREAVFSKPMCGGSPRRDEDVSEISQRAREERQCRETAAKARLASRQGLRAGAVVTERDEPARRAMGPHRSA</sequence>
<feature type="compositionally biased region" description="Basic and acidic residues" evidence="1">
    <location>
        <begin position="361"/>
        <end position="374"/>
    </location>
</feature>
<reference evidence="3" key="2">
    <citation type="submission" date="2015-01" db="EMBL/GenBank/DDBJ databases">
        <title>Evolutionary Origins and Diversification of the Mycorrhizal Mutualists.</title>
        <authorList>
            <consortium name="DOE Joint Genome Institute"/>
            <consortium name="Mycorrhizal Genomics Consortium"/>
            <person name="Kohler A."/>
            <person name="Kuo A."/>
            <person name="Nagy L.G."/>
            <person name="Floudas D."/>
            <person name="Copeland A."/>
            <person name="Barry K.W."/>
            <person name="Cichocki N."/>
            <person name="Veneault-Fourrey C."/>
            <person name="LaButti K."/>
            <person name="Lindquist E.A."/>
            <person name="Lipzen A."/>
            <person name="Lundell T."/>
            <person name="Morin E."/>
            <person name="Murat C."/>
            <person name="Riley R."/>
            <person name="Ohm R."/>
            <person name="Sun H."/>
            <person name="Tunlid A."/>
            <person name="Henrissat B."/>
            <person name="Grigoriev I.V."/>
            <person name="Hibbett D.S."/>
            <person name="Martin F."/>
        </authorList>
    </citation>
    <scope>NUCLEOTIDE SEQUENCE [LARGE SCALE GENOMIC DNA]</scope>
    <source>
        <strain evidence="3">ATCC 200175</strain>
    </source>
</reference>
<reference evidence="2 3" key="1">
    <citation type="submission" date="2014-06" db="EMBL/GenBank/DDBJ databases">
        <authorList>
            <consortium name="DOE Joint Genome Institute"/>
            <person name="Kuo A."/>
            <person name="Kohler A."/>
            <person name="Nagy L.G."/>
            <person name="Floudas D."/>
            <person name="Copeland A."/>
            <person name="Barry K.W."/>
            <person name="Cichocki N."/>
            <person name="Veneault-Fourrey C."/>
            <person name="LaButti K."/>
            <person name="Lindquist E.A."/>
            <person name="Lipzen A."/>
            <person name="Lundell T."/>
            <person name="Morin E."/>
            <person name="Murat C."/>
            <person name="Sun H."/>
            <person name="Tunlid A."/>
            <person name="Henrissat B."/>
            <person name="Grigoriev I.V."/>
            <person name="Hibbett D.S."/>
            <person name="Martin F."/>
            <person name="Nordberg H.P."/>
            <person name="Cantor M.N."/>
            <person name="Hua S.X."/>
        </authorList>
    </citation>
    <scope>NUCLEOTIDE SEQUENCE [LARGE SCALE GENOMIC DNA]</scope>
    <source>
        <strain evidence="2 3">ATCC 200175</strain>
    </source>
</reference>
<organism evidence="2 3">
    <name type="scientific">Paxillus involutus ATCC 200175</name>
    <dbReference type="NCBI Taxonomy" id="664439"/>
    <lineage>
        <taxon>Eukaryota</taxon>
        <taxon>Fungi</taxon>
        <taxon>Dikarya</taxon>
        <taxon>Basidiomycota</taxon>
        <taxon>Agaricomycotina</taxon>
        <taxon>Agaricomycetes</taxon>
        <taxon>Agaricomycetidae</taxon>
        <taxon>Boletales</taxon>
        <taxon>Paxilineae</taxon>
        <taxon>Paxillaceae</taxon>
        <taxon>Paxillus</taxon>
    </lineage>
</organism>
<feature type="compositionally biased region" description="Acidic residues" evidence="1">
    <location>
        <begin position="254"/>
        <end position="263"/>
    </location>
</feature>
<dbReference type="HOGENOM" id="CLU_043844_0_0_1"/>
<keyword evidence="3" id="KW-1185">Reference proteome</keyword>
<feature type="compositionally biased region" description="Basic and acidic residues" evidence="1">
    <location>
        <begin position="342"/>
        <end position="353"/>
    </location>
</feature>
<feature type="compositionally biased region" description="Low complexity" evidence="1">
    <location>
        <begin position="174"/>
        <end position="184"/>
    </location>
</feature>
<name>A0A0C9U7J3_PAXIN</name>